<dbReference type="PANTHER" id="PTHR43095:SF5">
    <property type="entry name" value="XYLULOSE KINASE"/>
    <property type="match status" value="1"/>
</dbReference>
<keyword evidence="2" id="KW-0859">Xylose metabolism</keyword>
<comment type="similarity">
    <text evidence="1">Belongs to the FGGY kinase family.</text>
</comment>
<dbReference type="Pfam" id="PF00370">
    <property type="entry name" value="FGGY_N"/>
    <property type="match status" value="1"/>
</dbReference>
<accession>A0ABN3IH48</accession>
<proteinExistence type="inferred from homology"/>
<evidence type="ECO:0000256" key="1">
    <source>
        <dbReference type="ARBA" id="ARBA00009156"/>
    </source>
</evidence>
<dbReference type="InterPro" id="IPR018484">
    <property type="entry name" value="FGGY_N"/>
</dbReference>
<feature type="domain" description="Carbohydrate kinase FGGY C-terminal" evidence="6">
    <location>
        <begin position="302"/>
        <end position="441"/>
    </location>
</feature>
<dbReference type="PIRSF" id="PIRSF000538">
    <property type="entry name" value="GlpK"/>
    <property type="match status" value="1"/>
</dbReference>
<organism evidence="7 8">
    <name type="scientific">Actinomadura vinacea</name>
    <dbReference type="NCBI Taxonomy" id="115336"/>
    <lineage>
        <taxon>Bacteria</taxon>
        <taxon>Bacillati</taxon>
        <taxon>Actinomycetota</taxon>
        <taxon>Actinomycetes</taxon>
        <taxon>Streptosporangiales</taxon>
        <taxon>Thermomonosporaceae</taxon>
        <taxon>Actinomadura</taxon>
    </lineage>
</organism>
<feature type="domain" description="Carbohydrate kinase FGGY N-terminal" evidence="5">
    <location>
        <begin position="3"/>
        <end position="240"/>
    </location>
</feature>
<comment type="caution">
    <text evidence="7">The sequence shown here is derived from an EMBL/GenBank/DDBJ whole genome shotgun (WGS) entry which is preliminary data.</text>
</comment>
<keyword evidence="8" id="KW-1185">Reference proteome</keyword>
<dbReference type="InterPro" id="IPR018485">
    <property type="entry name" value="FGGY_C"/>
</dbReference>
<gene>
    <name evidence="7" type="ORF">GCM10010191_09750</name>
</gene>
<dbReference type="PANTHER" id="PTHR43095">
    <property type="entry name" value="SUGAR KINASE"/>
    <property type="match status" value="1"/>
</dbReference>
<keyword evidence="4 7" id="KW-0418">Kinase</keyword>
<dbReference type="GO" id="GO:0016301">
    <property type="term" value="F:kinase activity"/>
    <property type="evidence" value="ECO:0007669"/>
    <property type="project" value="UniProtKB-KW"/>
</dbReference>
<name>A0ABN3IH48_9ACTN</name>
<dbReference type="InterPro" id="IPR050406">
    <property type="entry name" value="FGGY_Carb_Kinase"/>
</dbReference>
<dbReference type="Gene3D" id="3.30.420.40">
    <property type="match status" value="2"/>
</dbReference>
<dbReference type="Proteomes" id="UP001501231">
    <property type="component" value="Unassembled WGS sequence"/>
</dbReference>
<protein>
    <submittedName>
        <fullName evidence="7">FGGY-family carbohydrate kinase</fullName>
    </submittedName>
</protein>
<evidence type="ECO:0000256" key="2">
    <source>
        <dbReference type="ARBA" id="ARBA00022629"/>
    </source>
</evidence>
<evidence type="ECO:0000256" key="3">
    <source>
        <dbReference type="ARBA" id="ARBA00022679"/>
    </source>
</evidence>
<sequence>MSIYLGIDLGTSATKTVLTDAAGRVLARGRATHRKTPAGGRVDTGSWADSVREACLDLGGAAARATAVGLAVHCPVAVLMDRDGTATAPGLCWDHDALPALMERYNEVRANGLAERVGNVAHPSTSMGLAWRFFAEHEPDSARRASTLGFVGTWLGRLLTGRDALDPTQASYSGLFGTTDREGDWLDAMLDGTGVPRAALPPIRPSLSELGPLLPGPAEALGLRAGIPVVVGAADTAAAAYLIGLDEGRGPLYTVGTTHVITRSTAVPDPAPRALQRADVRPGRWLWHAATNGGIALAAAARLLGHGDAVEKMIDLAGAATPRQAAAAPVFVPHTTPERAPFWFDRPRTALVGHLPDTDPCSAAWGCVEGVAFAARLMLSMTEPDGAGGPGSAGGGRLFLAGSFGAEAAYARMVADLFGREVDLINESCLPAMGAAAIAARTVDGVPPAPPPSVRLVPRPDRAPLARSRWNTFTEVWSRITK</sequence>
<dbReference type="Pfam" id="PF02782">
    <property type="entry name" value="FGGY_C"/>
    <property type="match status" value="1"/>
</dbReference>
<evidence type="ECO:0000259" key="6">
    <source>
        <dbReference type="Pfam" id="PF02782"/>
    </source>
</evidence>
<dbReference type="InterPro" id="IPR000577">
    <property type="entry name" value="Carb_kinase_FGGY"/>
</dbReference>
<keyword evidence="2" id="KW-0119">Carbohydrate metabolism</keyword>
<dbReference type="InterPro" id="IPR043129">
    <property type="entry name" value="ATPase_NBD"/>
</dbReference>
<keyword evidence="3" id="KW-0808">Transferase</keyword>
<dbReference type="SUPFAM" id="SSF53067">
    <property type="entry name" value="Actin-like ATPase domain"/>
    <property type="match status" value="2"/>
</dbReference>
<reference evidence="7 8" key="1">
    <citation type="journal article" date="2019" name="Int. J. Syst. Evol. Microbiol.">
        <title>The Global Catalogue of Microorganisms (GCM) 10K type strain sequencing project: providing services to taxonomists for standard genome sequencing and annotation.</title>
        <authorList>
            <consortium name="The Broad Institute Genomics Platform"/>
            <consortium name="The Broad Institute Genome Sequencing Center for Infectious Disease"/>
            <person name="Wu L."/>
            <person name="Ma J."/>
        </authorList>
    </citation>
    <scope>NUCLEOTIDE SEQUENCE [LARGE SCALE GENOMIC DNA]</scope>
    <source>
        <strain evidence="7 8">JCM 3325</strain>
    </source>
</reference>
<evidence type="ECO:0000259" key="5">
    <source>
        <dbReference type="Pfam" id="PF00370"/>
    </source>
</evidence>
<evidence type="ECO:0000256" key="4">
    <source>
        <dbReference type="ARBA" id="ARBA00022777"/>
    </source>
</evidence>
<dbReference type="RefSeq" id="WP_344587228.1">
    <property type="nucleotide sequence ID" value="NZ_BAAARW010000003.1"/>
</dbReference>
<evidence type="ECO:0000313" key="7">
    <source>
        <dbReference type="EMBL" id="GAA2404114.1"/>
    </source>
</evidence>
<evidence type="ECO:0000313" key="8">
    <source>
        <dbReference type="Proteomes" id="UP001501231"/>
    </source>
</evidence>
<dbReference type="EMBL" id="BAAARW010000003">
    <property type="protein sequence ID" value="GAA2404114.1"/>
    <property type="molecule type" value="Genomic_DNA"/>
</dbReference>